<dbReference type="GO" id="GO:0005789">
    <property type="term" value="C:endoplasmic reticulum membrane"/>
    <property type="evidence" value="ECO:0007669"/>
    <property type="project" value="UniProtKB-SubCell"/>
</dbReference>
<accession>A0AA35IV67</accession>
<evidence type="ECO:0000313" key="12">
    <source>
        <dbReference type="EMBL" id="CAI4037544.1"/>
    </source>
</evidence>
<evidence type="ECO:0000256" key="9">
    <source>
        <dbReference type="ARBA" id="ARBA00023136"/>
    </source>
</evidence>
<keyword evidence="9" id="KW-0472">Membrane</keyword>
<dbReference type="Pfam" id="PF08320">
    <property type="entry name" value="PIG-X"/>
    <property type="match status" value="1"/>
</dbReference>
<evidence type="ECO:0000313" key="13">
    <source>
        <dbReference type="Proteomes" id="UP001161438"/>
    </source>
</evidence>
<dbReference type="GO" id="GO:1990529">
    <property type="term" value="C:glycosylphosphatidylinositol-mannosyltransferase I complex"/>
    <property type="evidence" value="ECO:0007669"/>
    <property type="project" value="TreeGrafter"/>
</dbReference>
<evidence type="ECO:0000256" key="7">
    <source>
        <dbReference type="ARBA" id="ARBA00022824"/>
    </source>
</evidence>
<comment type="pathway">
    <text evidence="2 11">Glycolipid biosynthesis; glycosylphosphatidylinositol-anchor biosynthesis.</text>
</comment>
<evidence type="ECO:0000256" key="6">
    <source>
        <dbReference type="ARBA" id="ARBA00022692"/>
    </source>
</evidence>
<proteinExistence type="inferred from homology"/>
<evidence type="ECO:0000256" key="11">
    <source>
        <dbReference type="RuleBase" id="RU366056"/>
    </source>
</evidence>
<evidence type="ECO:0000256" key="2">
    <source>
        <dbReference type="ARBA" id="ARBA00004687"/>
    </source>
</evidence>
<name>A0AA35IV67_SACMI</name>
<comment type="function">
    <text evidence="11">Required for proper folding and/or the stability of a subset of proteins in the endoplasmic reticulum. Component of glycosylphosphatidylinositol-mannosyltransferase 1 which transfers the first of the 4 mannoses in the GPI-anchor precursors during GPI-anchor biosynthesis. Probably acts by stabilizing the mannosyltransferase GPI14.</text>
</comment>
<organism evidence="12 13">
    <name type="scientific">Saccharomyces mikatae IFO 1815</name>
    <dbReference type="NCBI Taxonomy" id="226126"/>
    <lineage>
        <taxon>Eukaryota</taxon>
        <taxon>Fungi</taxon>
        <taxon>Dikarya</taxon>
        <taxon>Ascomycota</taxon>
        <taxon>Saccharomycotina</taxon>
        <taxon>Saccharomycetes</taxon>
        <taxon>Saccharomycetales</taxon>
        <taxon>Saccharomycetaceae</taxon>
        <taxon>Saccharomyces</taxon>
    </lineage>
</organism>
<reference evidence="12" key="1">
    <citation type="submission" date="2022-10" db="EMBL/GenBank/DDBJ databases">
        <authorList>
            <person name="Byrne P K."/>
        </authorList>
    </citation>
    <scope>NUCLEOTIDE SEQUENCE</scope>
    <source>
        <strain evidence="12">IFO1815</strain>
    </source>
</reference>
<keyword evidence="7 11" id="KW-0256">Endoplasmic reticulum</keyword>
<dbReference type="InterPro" id="IPR042322">
    <property type="entry name" value="Pbn1"/>
</dbReference>
<protein>
    <recommendedName>
        <fullName evidence="4 11">Protein PBN1</fullName>
    </recommendedName>
</protein>
<comment type="subcellular location">
    <subcellularLocation>
        <location evidence="11">Endoplasmic reticulum membrane</location>
        <topology evidence="11">Single-pass membrane protein</topology>
    </subcellularLocation>
    <subcellularLocation>
        <location evidence="1">Endoplasmic reticulum membrane</location>
        <topology evidence="1">Single-pass type III membrane protein</topology>
    </subcellularLocation>
</comment>
<keyword evidence="5 11" id="KW-0337">GPI-anchor biosynthesis</keyword>
<dbReference type="PANTHER" id="PTHR28533">
    <property type="entry name" value="PROTEIN PBN1"/>
    <property type="match status" value="1"/>
</dbReference>
<dbReference type="SMART" id="SM00780">
    <property type="entry name" value="PIG-X"/>
    <property type="match status" value="1"/>
</dbReference>
<keyword evidence="13" id="KW-1185">Reference proteome</keyword>
<evidence type="ECO:0000256" key="4">
    <source>
        <dbReference type="ARBA" id="ARBA00020410"/>
    </source>
</evidence>
<keyword evidence="6" id="KW-0812">Transmembrane</keyword>
<dbReference type="Proteomes" id="UP001161438">
    <property type="component" value="Chromosome 3"/>
</dbReference>
<dbReference type="InterPro" id="IPR013233">
    <property type="entry name" value="PIG-X/PBN1"/>
</dbReference>
<dbReference type="AlphaFoldDB" id="A0AA35IV67"/>
<dbReference type="GO" id="GO:0000030">
    <property type="term" value="F:mannosyltransferase activity"/>
    <property type="evidence" value="ECO:0007669"/>
    <property type="project" value="TreeGrafter"/>
</dbReference>
<dbReference type="GeneID" id="80916757"/>
<comment type="similarity">
    <text evidence="3 11">Belongs to the PIGX family.</text>
</comment>
<evidence type="ECO:0000256" key="5">
    <source>
        <dbReference type="ARBA" id="ARBA00022502"/>
    </source>
</evidence>
<dbReference type="EMBL" id="OX365759">
    <property type="protein sequence ID" value="CAI4037544.1"/>
    <property type="molecule type" value="Genomic_DNA"/>
</dbReference>
<dbReference type="PANTHER" id="PTHR28533:SF1">
    <property type="entry name" value="PROTEIN PBN1"/>
    <property type="match status" value="1"/>
</dbReference>
<evidence type="ECO:0000256" key="10">
    <source>
        <dbReference type="ARBA" id="ARBA00023180"/>
    </source>
</evidence>
<keyword evidence="8" id="KW-1133">Transmembrane helix</keyword>
<dbReference type="RefSeq" id="XP_056080661.1">
    <property type="nucleotide sequence ID" value="XM_056225785.1"/>
</dbReference>
<evidence type="ECO:0000256" key="8">
    <source>
        <dbReference type="ARBA" id="ARBA00022989"/>
    </source>
</evidence>
<sequence length="417" mass="47924">MVTRHRVTVLYNAPEDIGSHMSQNDTHLTVKGGVGVVLQQRWLLEGTRSIDKSFKRITWRPRKDLTRDLSVIENELSTGFSVYSNSTEVPEKFISNPVYHSFHSEKFDIEQHLPPELNLDLVWNPEDFTYDITVEPSQIQIVEYRPLKQGEKFTIGKVDDEKLEMGVFFVDYSDENDVDIGGVRCNWRMEDGELEKCQKTSLLYKQGHIAYNHSTATTPLYLKQPIGLHPTVVIDLTDYEERPQCMYLMHLQLPLELFVDKFQSSPLLIFGEDDLELPEYSLRDNAWGSESIFELKAGTVNEVTLHSRYIEPSGKEGDEFKVAFDPEVILACDTGDDRVSRNPFYKKGLGYESLFTDDTSFRHLNTTTLLVPIPRPNTNDYSKVKNATLLCLLISIIYIFSKVIGRNNKKKLPVKLE</sequence>
<dbReference type="GO" id="GO:0006506">
    <property type="term" value="P:GPI anchor biosynthetic process"/>
    <property type="evidence" value="ECO:0007669"/>
    <property type="project" value="UniProtKB-KW"/>
</dbReference>
<gene>
    <name evidence="12" type="primary">SMKI03G0170</name>
    <name evidence="12" type="ORF">SMKI_03G0170</name>
</gene>
<evidence type="ECO:0000256" key="1">
    <source>
        <dbReference type="ARBA" id="ARBA00004643"/>
    </source>
</evidence>
<evidence type="ECO:0000256" key="3">
    <source>
        <dbReference type="ARBA" id="ARBA00010345"/>
    </source>
</evidence>
<keyword evidence="10" id="KW-0325">Glycoprotein</keyword>